<name>A0A183LK16_9TREM</name>
<gene>
    <name evidence="1" type="ORF">SMRZ_LOCUS4141</name>
</gene>
<accession>A0A183LK16</accession>
<organism evidence="1 2">
    <name type="scientific">Schistosoma margrebowiei</name>
    <dbReference type="NCBI Taxonomy" id="48269"/>
    <lineage>
        <taxon>Eukaryota</taxon>
        <taxon>Metazoa</taxon>
        <taxon>Spiralia</taxon>
        <taxon>Lophotrochozoa</taxon>
        <taxon>Platyhelminthes</taxon>
        <taxon>Trematoda</taxon>
        <taxon>Digenea</taxon>
        <taxon>Strigeidida</taxon>
        <taxon>Schistosomatoidea</taxon>
        <taxon>Schistosomatidae</taxon>
        <taxon>Schistosoma</taxon>
    </lineage>
</organism>
<proteinExistence type="predicted"/>
<dbReference type="AlphaFoldDB" id="A0A183LK16"/>
<dbReference type="Proteomes" id="UP000277204">
    <property type="component" value="Unassembled WGS sequence"/>
</dbReference>
<evidence type="ECO:0000313" key="1">
    <source>
        <dbReference type="EMBL" id="VDO60249.1"/>
    </source>
</evidence>
<protein>
    <submittedName>
        <fullName evidence="1">Uncharacterized protein</fullName>
    </submittedName>
</protein>
<dbReference type="EMBL" id="UZAI01001281">
    <property type="protein sequence ID" value="VDO60249.1"/>
    <property type="molecule type" value="Genomic_DNA"/>
</dbReference>
<sequence>MKALSSEVKHGIQWTARNQLEDLDFADDLTHQQMKVKINSVAATSLSLYHSLKSEEIDTKLSSKLLNYGGWRYSTGNSDDPKLVLLGTRQQGVPLTLRKLVLPDGFE</sequence>
<evidence type="ECO:0000313" key="2">
    <source>
        <dbReference type="Proteomes" id="UP000277204"/>
    </source>
</evidence>
<reference evidence="1 2" key="1">
    <citation type="submission" date="2018-11" db="EMBL/GenBank/DDBJ databases">
        <authorList>
            <consortium name="Pathogen Informatics"/>
        </authorList>
    </citation>
    <scope>NUCLEOTIDE SEQUENCE [LARGE SCALE GENOMIC DNA]</scope>
    <source>
        <strain evidence="1 2">Zambia</strain>
    </source>
</reference>
<keyword evidence="2" id="KW-1185">Reference proteome</keyword>